<keyword evidence="1" id="KW-0004">4Fe-4S</keyword>
<dbReference type="EMBL" id="MJMJ01000012">
    <property type="protein sequence ID" value="OLQ90410.1"/>
    <property type="molecule type" value="Genomic_DNA"/>
</dbReference>
<dbReference type="InterPro" id="IPR050157">
    <property type="entry name" value="PSI_iron-sulfur_center"/>
</dbReference>
<dbReference type="OrthoDB" id="9808559at2"/>
<dbReference type="STRING" id="1381081.BIY22_05275"/>
<dbReference type="Proteomes" id="UP000186039">
    <property type="component" value="Unassembled WGS sequence"/>
</dbReference>
<dbReference type="PANTHER" id="PTHR24960:SF79">
    <property type="entry name" value="PHOTOSYSTEM I IRON-SULFUR CENTER"/>
    <property type="match status" value="1"/>
</dbReference>
<reference evidence="8 9" key="1">
    <citation type="submission" date="2016-09" db="EMBL/GenBank/DDBJ databases">
        <title>Genomic Taxonomy of the Vibrionaceae.</title>
        <authorList>
            <person name="Gonzalez-Castillo A."/>
            <person name="Gomez-Gil B."/>
            <person name="Enciso-Ibarra K."/>
        </authorList>
    </citation>
    <scope>NUCLEOTIDE SEQUENCE [LARGE SCALE GENOMIC DNA]</scope>
    <source>
        <strain evidence="6 8">CAIM 1902</strain>
        <strain evidence="7 9">CAIM 703</strain>
    </source>
</reference>
<keyword evidence="8" id="KW-1185">Reference proteome</keyword>
<feature type="domain" description="4Fe-4S ferredoxin-type" evidence="5">
    <location>
        <begin position="149"/>
        <end position="177"/>
    </location>
</feature>
<dbReference type="RefSeq" id="WP_075707996.1">
    <property type="nucleotide sequence ID" value="NZ_AP019654.1"/>
</dbReference>
<evidence type="ECO:0000259" key="5">
    <source>
        <dbReference type="PROSITE" id="PS51379"/>
    </source>
</evidence>
<name>A0A1Q9HJF2_9VIBR</name>
<keyword evidence="2" id="KW-0479">Metal-binding</keyword>
<organism evidence="7 9">
    <name type="scientific">Vibrio panuliri</name>
    <dbReference type="NCBI Taxonomy" id="1381081"/>
    <lineage>
        <taxon>Bacteria</taxon>
        <taxon>Pseudomonadati</taxon>
        <taxon>Pseudomonadota</taxon>
        <taxon>Gammaproteobacteria</taxon>
        <taxon>Vibrionales</taxon>
        <taxon>Vibrionaceae</taxon>
        <taxon>Vibrio</taxon>
    </lineage>
</organism>
<dbReference type="GO" id="GO:0051539">
    <property type="term" value="F:4 iron, 4 sulfur cluster binding"/>
    <property type="evidence" value="ECO:0007669"/>
    <property type="project" value="UniProtKB-KW"/>
</dbReference>
<dbReference type="InterPro" id="IPR057431">
    <property type="entry name" value="LdpA_Fe-S-bd"/>
</dbReference>
<keyword evidence="4" id="KW-0411">Iron-sulfur</keyword>
<comment type="caution">
    <text evidence="7">The sequence shown here is derived from an EMBL/GenBank/DDBJ whole genome shotgun (WGS) entry which is preliminary data.</text>
</comment>
<evidence type="ECO:0000256" key="1">
    <source>
        <dbReference type="ARBA" id="ARBA00022485"/>
    </source>
</evidence>
<dbReference type="PROSITE" id="PS00198">
    <property type="entry name" value="4FE4S_FER_1"/>
    <property type="match status" value="1"/>
</dbReference>
<evidence type="ECO:0000313" key="7">
    <source>
        <dbReference type="EMBL" id="OLQ90410.1"/>
    </source>
</evidence>
<dbReference type="AlphaFoldDB" id="A0A1Q9HJF2"/>
<dbReference type="Gene3D" id="3.30.70.20">
    <property type="match status" value="2"/>
</dbReference>
<dbReference type="InterPro" id="IPR017896">
    <property type="entry name" value="4Fe4S_Fe-S-bd"/>
</dbReference>
<dbReference type="InterPro" id="IPR017900">
    <property type="entry name" value="4Fe4S_Fe_S_CS"/>
</dbReference>
<dbReference type="Pfam" id="PF12838">
    <property type="entry name" value="Fer4_7"/>
    <property type="match status" value="1"/>
</dbReference>
<gene>
    <name evidence="6" type="ORF">BIY20_03995</name>
    <name evidence="7" type="ORF">BIY22_05275</name>
</gene>
<sequence length="178" mass="19158">MKPDSVELTIELNEINSSRRGFFRAVSRGVSQSIEEPEVTINAARPLGAVEEAIFTRLCNGCGECVTACPQGVLSMQANGPVMDLSLNHCNFCNQCIAACQTQALNQLNATDTGWRPRFSQSCNARLFGNCQECVDDCPNHALTLLDNATPTLNEQCNGCGECLSSCYIGAISLVESN</sequence>
<dbReference type="Pfam" id="PF25160">
    <property type="entry name" value="LdpA_Fe-S-bd"/>
    <property type="match status" value="1"/>
</dbReference>
<proteinExistence type="predicted"/>
<accession>A0A1Q9HJF2</accession>
<evidence type="ECO:0000256" key="4">
    <source>
        <dbReference type="ARBA" id="ARBA00023014"/>
    </source>
</evidence>
<evidence type="ECO:0000313" key="8">
    <source>
        <dbReference type="Proteomes" id="UP000186039"/>
    </source>
</evidence>
<dbReference type="PANTHER" id="PTHR24960">
    <property type="entry name" value="PHOTOSYSTEM I IRON-SULFUR CENTER-RELATED"/>
    <property type="match status" value="1"/>
</dbReference>
<dbReference type="Proteomes" id="UP000186313">
    <property type="component" value="Unassembled WGS sequence"/>
</dbReference>
<protein>
    <submittedName>
        <fullName evidence="7">Ferredoxin-type protein NapF</fullName>
    </submittedName>
</protein>
<evidence type="ECO:0000256" key="2">
    <source>
        <dbReference type="ARBA" id="ARBA00022723"/>
    </source>
</evidence>
<dbReference type="EMBL" id="MJMH01000239">
    <property type="protein sequence ID" value="OLQ84464.1"/>
    <property type="molecule type" value="Genomic_DNA"/>
</dbReference>
<evidence type="ECO:0000256" key="3">
    <source>
        <dbReference type="ARBA" id="ARBA00023004"/>
    </source>
</evidence>
<evidence type="ECO:0000313" key="9">
    <source>
        <dbReference type="Proteomes" id="UP000186313"/>
    </source>
</evidence>
<evidence type="ECO:0000313" key="6">
    <source>
        <dbReference type="EMBL" id="OLQ84464.1"/>
    </source>
</evidence>
<dbReference type="SUPFAM" id="SSF54862">
    <property type="entry name" value="4Fe-4S ferredoxins"/>
    <property type="match status" value="1"/>
</dbReference>
<dbReference type="PROSITE" id="PS51379">
    <property type="entry name" value="4FE4S_FER_2"/>
    <property type="match status" value="3"/>
</dbReference>
<keyword evidence="3" id="KW-0408">Iron</keyword>
<feature type="domain" description="4Fe-4S ferredoxin-type" evidence="5">
    <location>
        <begin position="81"/>
        <end position="111"/>
    </location>
</feature>
<feature type="domain" description="4Fe-4S ferredoxin-type" evidence="5">
    <location>
        <begin position="50"/>
        <end position="79"/>
    </location>
</feature>
<dbReference type="GO" id="GO:0046872">
    <property type="term" value="F:metal ion binding"/>
    <property type="evidence" value="ECO:0007669"/>
    <property type="project" value="UniProtKB-KW"/>
</dbReference>